<comment type="caution">
    <text evidence="2">The sequence shown here is derived from an EMBL/GenBank/DDBJ whole genome shotgun (WGS) entry which is preliminary data.</text>
</comment>
<organism evidence="2 3">
    <name type="scientific">Microvirga aerophila</name>
    <dbReference type="NCBI Taxonomy" id="670291"/>
    <lineage>
        <taxon>Bacteria</taxon>
        <taxon>Pseudomonadati</taxon>
        <taxon>Pseudomonadota</taxon>
        <taxon>Alphaproteobacteria</taxon>
        <taxon>Hyphomicrobiales</taxon>
        <taxon>Methylobacteriaceae</taxon>
        <taxon>Microvirga</taxon>
    </lineage>
</organism>
<evidence type="ECO:0000259" key="1">
    <source>
        <dbReference type="Pfam" id="PF00149"/>
    </source>
</evidence>
<protein>
    <submittedName>
        <fullName evidence="2">Metallophosphoesterase</fullName>
    </submittedName>
</protein>
<dbReference type="GO" id="GO:0016791">
    <property type="term" value="F:phosphatase activity"/>
    <property type="evidence" value="ECO:0007669"/>
    <property type="project" value="TreeGrafter"/>
</dbReference>
<dbReference type="Proteomes" id="UP000321085">
    <property type="component" value="Unassembled WGS sequence"/>
</dbReference>
<feature type="domain" description="Calcineurin-like phosphoesterase" evidence="1">
    <location>
        <begin position="3"/>
        <end position="163"/>
    </location>
</feature>
<dbReference type="Pfam" id="PF00149">
    <property type="entry name" value="Metallophos"/>
    <property type="match status" value="1"/>
</dbReference>
<evidence type="ECO:0000313" key="2">
    <source>
        <dbReference type="EMBL" id="GEO15767.1"/>
    </source>
</evidence>
<proteinExistence type="predicted"/>
<dbReference type="Gene3D" id="3.60.21.10">
    <property type="match status" value="1"/>
</dbReference>
<dbReference type="InterPro" id="IPR050126">
    <property type="entry name" value="Ap4A_hydrolase"/>
</dbReference>
<accession>A0A512BV98</accession>
<dbReference type="EMBL" id="BJYU01000048">
    <property type="protein sequence ID" value="GEO15767.1"/>
    <property type="molecule type" value="Genomic_DNA"/>
</dbReference>
<dbReference type="GO" id="GO:0005737">
    <property type="term" value="C:cytoplasm"/>
    <property type="evidence" value="ECO:0007669"/>
    <property type="project" value="TreeGrafter"/>
</dbReference>
<reference evidence="2 3" key="1">
    <citation type="submission" date="2019-07" db="EMBL/GenBank/DDBJ databases">
        <title>Whole genome shotgun sequence of Microvirga aerophila NBRC 106136.</title>
        <authorList>
            <person name="Hosoyama A."/>
            <person name="Uohara A."/>
            <person name="Ohji S."/>
            <person name="Ichikawa N."/>
        </authorList>
    </citation>
    <scope>NUCLEOTIDE SEQUENCE [LARGE SCALE GENOMIC DNA]</scope>
    <source>
        <strain evidence="2 3">NBRC 106136</strain>
    </source>
</reference>
<dbReference type="CDD" id="cd00144">
    <property type="entry name" value="MPP_PPP_family"/>
    <property type="match status" value="1"/>
</dbReference>
<dbReference type="PANTHER" id="PTHR42850:SF4">
    <property type="entry name" value="ZINC-DEPENDENT ENDOPOLYPHOSPHATASE"/>
    <property type="match status" value="1"/>
</dbReference>
<dbReference type="GO" id="GO:0008803">
    <property type="term" value="F:bis(5'-nucleosyl)-tetraphosphatase (symmetrical) activity"/>
    <property type="evidence" value="ECO:0007669"/>
    <property type="project" value="TreeGrafter"/>
</dbReference>
<name>A0A512BV98_9HYPH</name>
<dbReference type="PANTHER" id="PTHR42850">
    <property type="entry name" value="METALLOPHOSPHOESTERASE"/>
    <property type="match status" value="1"/>
</dbReference>
<keyword evidence="3" id="KW-1185">Reference proteome</keyword>
<dbReference type="InterPro" id="IPR029052">
    <property type="entry name" value="Metallo-depent_PP-like"/>
</dbReference>
<sequence>MTVFVGDYIDRGPSSRGVLDRLVSFAFPTPIIPLLGNHETLLLNFLEDASVLQRWRSLGGLETLFSYGVDVREAMTGRGFEAAQYGLLRSFPDEHRRLLLHLPRSVECGDYFFCHAGIRPGVPLTEQDPDDLVWIRDEFLTSDVDHGKLIVHGHTPVPEPDFRRNRINLDTGAFATGRLTCLRLLGETQTIITV</sequence>
<dbReference type="InterPro" id="IPR004843">
    <property type="entry name" value="Calcineurin-like_PHP"/>
</dbReference>
<evidence type="ECO:0000313" key="3">
    <source>
        <dbReference type="Proteomes" id="UP000321085"/>
    </source>
</evidence>
<dbReference type="GO" id="GO:0110154">
    <property type="term" value="P:RNA decapping"/>
    <property type="evidence" value="ECO:0007669"/>
    <property type="project" value="TreeGrafter"/>
</dbReference>
<dbReference type="AlphaFoldDB" id="A0A512BV98"/>
<dbReference type="SUPFAM" id="SSF56300">
    <property type="entry name" value="Metallo-dependent phosphatases"/>
    <property type="match status" value="1"/>
</dbReference>
<gene>
    <name evidence="2" type="primary">prp1</name>
    <name evidence="2" type="ORF">MAE02_34630</name>
</gene>